<dbReference type="InterPro" id="IPR007574">
    <property type="entry name" value="NblA"/>
</dbReference>
<dbReference type="RefSeq" id="WP_161826214.1">
    <property type="nucleotide sequence ID" value="NZ_WVIC01000032.1"/>
</dbReference>
<sequence>MDIPLELSLEQKFNLKVYEEQIRRMNQEQAQTFLIEVLQQLMVKDNVIRHLMRRV</sequence>
<dbReference type="AlphaFoldDB" id="A0A8K2A165"/>
<accession>A0A8K2A165</accession>
<proteinExistence type="predicted"/>
<evidence type="ECO:0000313" key="1">
    <source>
        <dbReference type="EMBL" id="NCJ07733.1"/>
    </source>
</evidence>
<dbReference type="Pfam" id="PF04485">
    <property type="entry name" value="NblA"/>
    <property type="match status" value="1"/>
</dbReference>
<evidence type="ECO:0000313" key="2">
    <source>
        <dbReference type="Proteomes" id="UP000607397"/>
    </source>
</evidence>
<keyword evidence="2" id="KW-1185">Reference proteome</keyword>
<dbReference type="InterPro" id="IPR036904">
    <property type="entry name" value="NblA_sf"/>
</dbReference>
<name>A0A8K2A165_9CYAN</name>
<dbReference type="Proteomes" id="UP000607397">
    <property type="component" value="Unassembled WGS sequence"/>
</dbReference>
<comment type="caution">
    <text evidence="1">The sequence shown here is derived from an EMBL/GenBank/DDBJ whole genome shotgun (WGS) entry which is preliminary data.</text>
</comment>
<gene>
    <name evidence="1" type="ORF">GS597_14685</name>
</gene>
<reference evidence="1" key="1">
    <citation type="submission" date="2019-12" db="EMBL/GenBank/DDBJ databases">
        <title>High-Quality draft genome sequences of three cyanobacteria isolated from the limestone walls of the Old Cathedral of Coimbra.</title>
        <authorList>
            <person name="Tiago I."/>
            <person name="Soares F."/>
            <person name="Portugal A."/>
        </authorList>
    </citation>
    <scope>NUCLEOTIDE SEQUENCE [LARGE SCALE GENOMIC DNA]</scope>
    <source>
        <strain evidence="1">C</strain>
    </source>
</reference>
<dbReference type="SUPFAM" id="SSF109859">
    <property type="entry name" value="NblA-like"/>
    <property type="match status" value="1"/>
</dbReference>
<protein>
    <submittedName>
        <fullName evidence="1">Phycobilisome degradation protein nblA</fullName>
    </submittedName>
</protein>
<organism evidence="1 2">
    <name type="scientific">Petrachloros mirabilis ULC683</name>
    <dbReference type="NCBI Taxonomy" id="2781853"/>
    <lineage>
        <taxon>Bacteria</taxon>
        <taxon>Bacillati</taxon>
        <taxon>Cyanobacteriota</taxon>
        <taxon>Cyanophyceae</taxon>
        <taxon>Synechococcales</taxon>
        <taxon>Petrachlorosaceae</taxon>
        <taxon>Petrachloros</taxon>
        <taxon>Petrachloros mirabilis</taxon>
    </lineage>
</organism>
<dbReference type="Gene3D" id="1.10.287.670">
    <property type="entry name" value="Phycobilisome degradation protein NblA"/>
    <property type="match status" value="1"/>
</dbReference>
<dbReference type="EMBL" id="WVIC01000032">
    <property type="protein sequence ID" value="NCJ07733.1"/>
    <property type="molecule type" value="Genomic_DNA"/>
</dbReference>